<evidence type="ECO:0000313" key="3">
    <source>
        <dbReference type="Proteomes" id="UP000297693"/>
    </source>
</evidence>
<feature type="domain" description="YprB ribonuclease H-like" evidence="1">
    <location>
        <begin position="98"/>
        <end position="246"/>
    </location>
</feature>
<dbReference type="InterPro" id="IPR038720">
    <property type="entry name" value="YprB_RNase_H-like_dom"/>
</dbReference>
<dbReference type="InterPro" id="IPR012337">
    <property type="entry name" value="RNaseH-like_sf"/>
</dbReference>
<gene>
    <name evidence="2" type="ORF">EHQ58_11930</name>
</gene>
<dbReference type="Proteomes" id="UP000297693">
    <property type="component" value="Unassembled WGS sequence"/>
</dbReference>
<keyword evidence="2" id="KW-0378">Hydrolase</keyword>
<keyword evidence="2" id="KW-0269">Exonuclease</keyword>
<sequence length="261" mass="30491">MFTQNLIKSSFSLFPGIGPVLEEKIWSYGITSWEEMLQFSPIPEHPWHKSRLPAPEKLKAAIPEWQRALSSKNISFLSNQLPNQFLWRLYEIFPEKFCYLDIETTGIDASSVLTVVSLYIDGKILTFQRGKDLEFLLDSILEDHILVTYNGKRFDVPFIEREFHQKISNIHLDLMNVLHEMGIKGGLKKSEEILGLKRGDEISGIDGRMAPILWRDYQQNDNQRSLDLLIAYNREDTVNLEIILKEIIKRKNLQFMKDYRS</sequence>
<reference evidence="2" key="1">
    <citation type="journal article" date="2019" name="PLoS Negl. Trop. Dis.">
        <title>Revisiting the worldwide diversity of Leptospira species in the environment.</title>
        <authorList>
            <person name="Vincent A.T."/>
            <person name="Schiettekatte O."/>
            <person name="Bourhy P."/>
            <person name="Veyrier F.J."/>
            <person name="Picardeau M."/>
        </authorList>
    </citation>
    <scope>NUCLEOTIDE SEQUENCE [LARGE SCALE GENOMIC DNA]</scope>
    <source>
        <strain evidence="2">201702476</strain>
    </source>
</reference>
<name>A0A4R9K0Q2_9LEPT</name>
<organism evidence="2 3">
    <name type="scientific">Leptospira ognonensis</name>
    <dbReference type="NCBI Taxonomy" id="2484945"/>
    <lineage>
        <taxon>Bacteria</taxon>
        <taxon>Pseudomonadati</taxon>
        <taxon>Spirochaetota</taxon>
        <taxon>Spirochaetia</taxon>
        <taxon>Leptospirales</taxon>
        <taxon>Leptospiraceae</taxon>
        <taxon>Leptospira</taxon>
    </lineage>
</organism>
<dbReference type="PANTHER" id="PTHR38462">
    <property type="entry name" value="EXONUCLEASE-LIKE PROTEIN"/>
    <property type="match status" value="1"/>
</dbReference>
<accession>A0A4R9K0Q2</accession>
<protein>
    <submittedName>
        <fullName evidence="2">Exonuclease</fullName>
    </submittedName>
</protein>
<keyword evidence="3" id="KW-1185">Reference proteome</keyword>
<dbReference type="PANTHER" id="PTHR38462:SF1">
    <property type="entry name" value="YPRB RIBONUCLEASE H-LIKE DOMAIN-CONTAINING PROTEIN"/>
    <property type="match status" value="1"/>
</dbReference>
<dbReference type="Pfam" id="PF13482">
    <property type="entry name" value="RNase_H_2"/>
    <property type="match status" value="1"/>
</dbReference>
<evidence type="ECO:0000313" key="2">
    <source>
        <dbReference type="EMBL" id="TGL58282.1"/>
    </source>
</evidence>
<comment type="caution">
    <text evidence="2">The sequence shown here is derived from an EMBL/GenBank/DDBJ whole genome shotgun (WGS) entry which is preliminary data.</text>
</comment>
<dbReference type="GO" id="GO:0004527">
    <property type="term" value="F:exonuclease activity"/>
    <property type="evidence" value="ECO:0007669"/>
    <property type="project" value="UniProtKB-KW"/>
</dbReference>
<dbReference type="SUPFAM" id="SSF53098">
    <property type="entry name" value="Ribonuclease H-like"/>
    <property type="match status" value="1"/>
</dbReference>
<dbReference type="AlphaFoldDB" id="A0A4R9K0Q2"/>
<proteinExistence type="predicted"/>
<dbReference type="EMBL" id="RQGD01000034">
    <property type="protein sequence ID" value="TGL58282.1"/>
    <property type="molecule type" value="Genomic_DNA"/>
</dbReference>
<evidence type="ECO:0000259" key="1">
    <source>
        <dbReference type="Pfam" id="PF13482"/>
    </source>
</evidence>
<keyword evidence="2" id="KW-0540">Nuclease</keyword>
<dbReference type="OrthoDB" id="9790530at2"/>